<feature type="domain" description="Mur ligase central" evidence="20">
    <location>
        <begin position="121"/>
        <end position="298"/>
    </location>
</feature>
<dbReference type="GO" id="GO:0005737">
    <property type="term" value="C:cytoplasm"/>
    <property type="evidence" value="ECO:0007669"/>
    <property type="project" value="UniProtKB-SubCell"/>
</dbReference>
<dbReference type="InterPro" id="IPR036565">
    <property type="entry name" value="Mur-like_cat_sf"/>
</dbReference>
<evidence type="ECO:0000256" key="6">
    <source>
        <dbReference type="ARBA" id="ARBA00015655"/>
    </source>
</evidence>
<evidence type="ECO:0000256" key="2">
    <source>
        <dbReference type="ARBA" id="ARBA00004496"/>
    </source>
</evidence>
<dbReference type="PANTHER" id="PTHR43692:SF1">
    <property type="entry name" value="UDP-N-ACETYLMURAMOYLALANINE--D-GLUTAMATE LIGASE"/>
    <property type="match status" value="1"/>
</dbReference>
<evidence type="ECO:0000259" key="20">
    <source>
        <dbReference type="Pfam" id="PF08245"/>
    </source>
</evidence>
<dbReference type="Gene3D" id="3.40.1190.10">
    <property type="entry name" value="Mur-like, catalytic domain"/>
    <property type="match status" value="1"/>
</dbReference>
<evidence type="ECO:0000256" key="17">
    <source>
        <dbReference type="HAMAP-Rule" id="MF_00639"/>
    </source>
</evidence>
<comment type="caution">
    <text evidence="21">The sequence shown here is derived from an EMBL/GenBank/DDBJ whole genome shotgun (WGS) entry which is preliminary data.</text>
</comment>
<evidence type="ECO:0000313" key="22">
    <source>
        <dbReference type="Proteomes" id="UP000886787"/>
    </source>
</evidence>
<dbReference type="Proteomes" id="UP000886787">
    <property type="component" value="Unassembled WGS sequence"/>
</dbReference>
<gene>
    <name evidence="17" type="primary">murD</name>
    <name evidence="21" type="ORF">IAD32_02745</name>
</gene>
<comment type="function">
    <text evidence="1 17 18">Cell wall formation. Catalyzes the addition of glutamate to the nucleotide precursor UDP-N-acetylmuramoyl-L-alanine (UMA).</text>
</comment>
<evidence type="ECO:0000313" key="21">
    <source>
        <dbReference type="EMBL" id="HIQ80186.1"/>
    </source>
</evidence>
<evidence type="ECO:0000256" key="10">
    <source>
        <dbReference type="ARBA" id="ARBA00022840"/>
    </source>
</evidence>
<comment type="subcellular location">
    <subcellularLocation>
        <location evidence="2 17 18">Cytoplasm</location>
    </subcellularLocation>
</comment>
<dbReference type="NCBIfam" id="TIGR01087">
    <property type="entry name" value="murD"/>
    <property type="match status" value="1"/>
</dbReference>
<dbReference type="GO" id="GO:0009252">
    <property type="term" value="P:peptidoglycan biosynthetic process"/>
    <property type="evidence" value="ECO:0007669"/>
    <property type="project" value="UniProtKB-UniRule"/>
</dbReference>
<evidence type="ECO:0000256" key="12">
    <source>
        <dbReference type="ARBA" id="ARBA00022984"/>
    </source>
</evidence>
<keyword evidence="7 17" id="KW-0963">Cytoplasm</keyword>
<keyword evidence="12 17" id="KW-0573">Peptidoglycan synthesis</keyword>
<keyword evidence="17 18" id="KW-0132">Cell division</keyword>
<dbReference type="GO" id="GO:0005524">
    <property type="term" value="F:ATP binding"/>
    <property type="evidence" value="ECO:0007669"/>
    <property type="project" value="UniProtKB-UniRule"/>
</dbReference>
<comment type="pathway">
    <text evidence="3 17 18">Cell wall biogenesis; peptidoglycan biosynthesis.</text>
</comment>
<dbReference type="Gene3D" id="3.40.50.720">
    <property type="entry name" value="NAD(P)-binding Rossmann-like Domain"/>
    <property type="match status" value="1"/>
</dbReference>
<evidence type="ECO:0000256" key="4">
    <source>
        <dbReference type="ARBA" id="ARBA00010416"/>
    </source>
</evidence>
<evidence type="ECO:0000256" key="16">
    <source>
        <dbReference type="ARBA" id="ARBA00047632"/>
    </source>
</evidence>
<dbReference type="InterPro" id="IPR036615">
    <property type="entry name" value="Mur_ligase_C_dom_sf"/>
</dbReference>
<dbReference type="SUPFAM" id="SSF53244">
    <property type="entry name" value="MurD-like peptide ligases, peptide-binding domain"/>
    <property type="match status" value="1"/>
</dbReference>
<proteinExistence type="inferred from homology"/>
<dbReference type="SUPFAM" id="SSF51984">
    <property type="entry name" value="MurCD N-terminal domain"/>
    <property type="match status" value="1"/>
</dbReference>
<keyword evidence="11 17" id="KW-0133">Cell shape</keyword>
<protein>
    <recommendedName>
        <fullName evidence="6 17">UDP-N-acetylmuramoylalanine--D-glutamate ligase</fullName>
        <ecNumber evidence="5 17">6.3.2.9</ecNumber>
    </recommendedName>
    <alternativeName>
        <fullName evidence="15 17">D-glutamic acid-adding enzyme</fullName>
    </alternativeName>
    <alternativeName>
        <fullName evidence="14 17">UDP-N-acetylmuramoyl-L-alanyl-D-glutamate synthetase</fullName>
    </alternativeName>
</protein>
<organism evidence="21 22">
    <name type="scientific">Candidatus Scatavimonas merdigallinarum</name>
    <dbReference type="NCBI Taxonomy" id="2840914"/>
    <lineage>
        <taxon>Bacteria</taxon>
        <taxon>Bacillati</taxon>
        <taxon>Bacillota</taxon>
        <taxon>Clostridia</taxon>
        <taxon>Eubacteriales</taxon>
        <taxon>Oscillospiraceae</taxon>
        <taxon>Oscillospiraceae incertae sedis</taxon>
        <taxon>Candidatus Scatavimonas</taxon>
    </lineage>
</organism>
<sequence>MDSRVKNFLNTLSGKKIALCGIGSSNLPLLALLKKYGAQVTACDRRTEKELGDVAQEARRAGASLSLGERYLEGLDVEILFRTPGMRYYMEELIRFRKNGVAVTSEMELFFDLCPCKIIAVTGSDGKTTTTSIIAQMLRAAGMCVHLGGNIGKPLLPEIETISYNDVAVVELSSFQLISMRKSPSVAVVTNLSPNHLDVHKDMQEYVDAKKNIVLHQNAFGRAVLNLDNGITNAFTEECRGMVYKFSCKQPLENGCYLDSDGSIKMAVGGHTTKVMEQADILIPGMHNVQNYLAAVSAVWGLVDKETIREVARTFQGVEHRAEFVREVNGVRYYNDSIASSPTRTISGTLSLYDQKIILIAGGYDKNIPYAPLGPVIVQKVKLLILLGATADKIETAVRQAQGYSAGNPVILRVNTMEEAVEAAYTHAQSGDIVSMSPASASFDLYKNFDQRGKHFKKLVDSL</sequence>
<dbReference type="EMBL" id="DVFW01000018">
    <property type="protein sequence ID" value="HIQ80186.1"/>
    <property type="molecule type" value="Genomic_DNA"/>
</dbReference>
<evidence type="ECO:0000256" key="13">
    <source>
        <dbReference type="ARBA" id="ARBA00023316"/>
    </source>
</evidence>
<evidence type="ECO:0000256" key="15">
    <source>
        <dbReference type="ARBA" id="ARBA00032324"/>
    </source>
</evidence>
<evidence type="ECO:0000256" key="8">
    <source>
        <dbReference type="ARBA" id="ARBA00022598"/>
    </source>
</evidence>
<evidence type="ECO:0000256" key="18">
    <source>
        <dbReference type="RuleBase" id="RU003664"/>
    </source>
</evidence>
<dbReference type="PANTHER" id="PTHR43692">
    <property type="entry name" value="UDP-N-ACETYLMURAMOYLALANINE--D-GLUTAMATE LIGASE"/>
    <property type="match status" value="1"/>
</dbReference>
<feature type="domain" description="Mur ligase C-terminal" evidence="19">
    <location>
        <begin position="320"/>
        <end position="438"/>
    </location>
</feature>
<evidence type="ECO:0000256" key="11">
    <source>
        <dbReference type="ARBA" id="ARBA00022960"/>
    </source>
</evidence>
<reference evidence="21" key="2">
    <citation type="journal article" date="2021" name="PeerJ">
        <title>Extensive microbial diversity within the chicken gut microbiome revealed by metagenomics and culture.</title>
        <authorList>
            <person name="Gilroy R."/>
            <person name="Ravi A."/>
            <person name="Getino M."/>
            <person name="Pursley I."/>
            <person name="Horton D.L."/>
            <person name="Alikhan N.F."/>
            <person name="Baker D."/>
            <person name="Gharbi K."/>
            <person name="Hall N."/>
            <person name="Watson M."/>
            <person name="Adriaenssens E.M."/>
            <person name="Foster-Nyarko E."/>
            <person name="Jarju S."/>
            <person name="Secka A."/>
            <person name="Antonio M."/>
            <person name="Oren A."/>
            <person name="Chaudhuri R.R."/>
            <person name="La Ragione R."/>
            <person name="Hildebrand F."/>
            <person name="Pallen M.J."/>
        </authorList>
    </citation>
    <scope>NUCLEOTIDE SEQUENCE</scope>
    <source>
        <strain evidence="21">ChiSjej1B19-3389</strain>
    </source>
</reference>
<reference evidence="21" key="1">
    <citation type="submission" date="2020-10" db="EMBL/GenBank/DDBJ databases">
        <authorList>
            <person name="Gilroy R."/>
        </authorList>
    </citation>
    <scope>NUCLEOTIDE SEQUENCE</scope>
    <source>
        <strain evidence="21">ChiSjej1B19-3389</strain>
    </source>
</reference>
<keyword evidence="17 18" id="KW-0131">Cell cycle</keyword>
<dbReference type="GO" id="GO:0008764">
    <property type="term" value="F:UDP-N-acetylmuramoylalanine-D-glutamate ligase activity"/>
    <property type="evidence" value="ECO:0007669"/>
    <property type="project" value="UniProtKB-UniRule"/>
</dbReference>
<evidence type="ECO:0000256" key="9">
    <source>
        <dbReference type="ARBA" id="ARBA00022741"/>
    </source>
</evidence>
<evidence type="ECO:0000256" key="1">
    <source>
        <dbReference type="ARBA" id="ARBA00002734"/>
    </source>
</evidence>
<accession>A0A9D0ZH97</accession>
<dbReference type="GO" id="GO:0071555">
    <property type="term" value="P:cell wall organization"/>
    <property type="evidence" value="ECO:0007669"/>
    <property type="project" value="UniProtKB-KW"/>
</dbReference>
<evidence type="ECO:0000256" key="5">
    <source>
        <dbReference type="ARBA" id="ARBA00012212"/>
    </source>
</evidence>
<evidence type="ECO:0000256" key="14">
    <source>
        <dbReference type="ARBA" id="ARBA00030398"/>
    </source>
</evidence>
<dbReference type="GO" id="GO:0051301">
    <property type="term" value="P:cell division"/>
    <property type="evidence" value="ECO:0007669"/>
    <property type="project" value="UniProtKB-KW"/>
</dbReference>
<dbReference type="Gene3D" id="3.90.190.20">
    <property type="entry name" value="Mur ligase, C-terminal domain"/>
    <property type="match status" value="1"/>
</dbReference>
<keyword evidence="8 17" id="KW-0436">Ligase</keyword>
<dbReference type="SUPFAM" id="SSF53623">
    <property type="entry name" value="MurD-like peptide ligases, catalytic domain"/>
    <property type="match status" value="1"/>
</dbReference>
<dbReference type="GO" id="GO:0008360">
    <property type="term" value="P:regulation of cell shape"/>
    <property type="evidence" value="ECO:0007669"/>
    <property type="project" value="UniProtKB-KW"/>
</dbReference>
<dbReference type="InterPro" id="IPR004101">
    <property type="entry name" value="Mur_ligase_C"/>
</dbReference>
<dbReference type="EC" id="6.3.2.9" evidence="5 17"/>
<evidence type="ECO:0000256" key="7">
    <source>
        <dbReference type="ARBA" id="ARBA00022490"/>
    </source>
</evidence>
<dbReference type="Pfam" id="PF02875">
    <property type="entry name" value="Mur_ligase_C"/>
    <property type="match status" value="1"/>
</dbReference>
<dbReference type="InterPro" id="IPR013221">
    <property type="entry name" value="Mur_ligase_cen"/>
</dbReference>
<evidence type="ECO:0000256" key="3">
    <source>
        <dbReference type="ARBA" id="ARBA00004752"/>
    </source>
</evidence>
<dbReference type="AlphaFoldDB" id="A0A9D0ZH97"/>
<dbReference type="HAMAP" id="MF_00639">
    <property type="entry name" value="MurD"/>
    <property type="match status" value="1"/>
</dbReference>
<evidence type="ECO:0000259" key="19">
    <source>
        <dbReference type="Pfam" id="PF02875"/>
    </source>
</evidence>
<dbReference type="Pfam" id="PF08245">
    <property type="entry name" value="Mur_ligase_M"/>
    <property type="match status" value="1"/>
</dbReference>
<comment type="similarity">
    <text evidence="4 17">Belongs to the MurCDEF family.</text>
</comment>
<name>A0A9D0ZH97_9FIRM</name>
<keyword evidence="10 17" id="KW-0067">ATP-binding</keyword>
<feature type="binding site" evidence="17">
    <location>
        <begin position="123"/>
        <end position="129"/>
    </location>
    <ligand>
        <name>ATP</name>
        <dbReference type="ChEBI" id="CHEBI:30616"/>
    </ligand>
</feature>
<keyword evidence="13 17" id="KW-0961">Cell wall biogenesis/degradation</keyword>
<comment type="catalytic activity">
    <reaction evidence="16 17 18">
        <text>UDP-N-acetyl-alpha-D-muramoyl-L-alanine + D-glutamate + ATP = UDP-N-acetyl-alpha-D-muramoyl-L-alanyl-D-glutamate + ADP + phosphate + H(+)</text>
        <dbReference type="Rhea" id="RHEA:16429"/>
        <dbReference type="ChEBI" id="CHEBI:15378"/>
        <dbReference type="ChEBI" id="CHEBI:29986"/>
        <dbReference type="ChEBI" id="CHEBI:30616"/>
        <dbReference type="ChEBI" id="CHEBI:43474"/>
        <dbReference type="ChEBI" id="CHEBI:83898"/>
        <dbReference type="ChEBI" id="CHEBI:83900"/>
        <dbReference type="ChEBI" id="CHEBI:456216"/>
        <dbReference type="EC" id="6.3.2.9"/>
    </reaction>
</comment>
<dbReference type="InterPro" id="IPR005762">
    <property type="entry name" value="MurD"/>
</dbReference>
<keyword evidence="9 17" id="KW-0547">Nucleotide-binding</keyword>